<feature type="domain" description="Gnk2-homologous" evidence="22">
    <location>
        <begin position="145"/>
        <end position="249"/>
    </location>
</feature>
<dbReference type="EMBL" id="JAHRHJ020003813">
    <property type="protein sequence ID" value="KAH9288587.1"/>
    <property type="molecule type" value="Genomic_DNA"/>
</dbReference>
<keyword evidence="11 18" id="KW-0067">ATP-binding</keyword>
<feature type="chain" id="PRO_5041204628" evidence="20">
    <location>
        <begin position="24"/>
        <end position="655"/>
    </location>
</feature>
<keyword evidence="6 19" id="KW-0812">Transmembrane</keyword>
<keyword evidence="12 19" id="KW-1133">Transmembrane helix</keyword>
<dbReference type="OMA" id="GMHIELI"/>
<name>A0AA38BSG1_TAXCH</name>
<comment type="catalytic activity">
    <reaction evidence="16">
        <text>L-seryl-[protein] + ATP = O-phospho-L-seryl-[protein] + ADP + H(+)</text>
        <dbReference type="Rhea" id="RHEA:17989"/>
        <dbReference type="Rhea" id="RHEA-COMP:9863"/>
        <dbReference type="Rhea" id="RHEA-COMP:11604"/>
        <dbReference type="ChEBI" id="CHEBI:15378"/>
        <dbReference type="ChEBI" id="CHEBI:29999"/>
        <dbReference type="ChEBI" id="CHEBI:30616"/>
        <dbReference type="ChEBI" id="CHEBI:83421"/>
        <dbReference type="ChEBI" id="CHEBI:456216"/>
    </reaction>
</comment>
<dbReference type="SMART" id="SM00220">
    <property type="entry name" value="S_TKc"/>
    <property type="match status" value="1"/>
</dbReference>
<dbReference type="AlphaFoldDB" id="A0AA38BSG1"/>
<sequence>MMSSPTTNICSASLAMYFILILASPNFVHHLQADPQTVEAGHGCSLIDSENPPAFRENRAAVFSSLAKNVSSTRFATASNGQGANAVYGLAQCRNDLSLNDCSECHRESQNQIVTYCRDNFGARMIYDGCFLRYENYTFFDQAVDPGVSNVCSSEDSTSPRIFNNTVQKLLENINSEAVKNEGFATGKMSANGLPTPLYGLAMCRKTLSTNSCDVCLQDATKYINGCPPRQDGKALEAGCYLRYSTIPFFSIKSSSSRPSKIVLILIGTLGGAALIAILGVLFIYGRSFRKFRTKVPERTQNEDTGEEEVYFAAEEYPKGDRQFTYDALRAATQNFDPSMKIGEGGFGQVYKGTLSDGRDVAVKKLFVKQSTRAMDEFATEIKLISAIRHRNLVRLLGCCTRGMEKLLVYEFMPNMSLDKHLFGKPLSWKMRLDVIVGTAHGLAYLNDESRFRIIHRDIKAANILLDNDFQPKIADFGLARLFPDDHTHLTTRVGGTIGYTAPEYATQGQLTDKADVYSYGMLVLEIVSGRKIIDSNLSPEMELLLQWAWSLHEKNEEFELVDQRIAKEESEMNKHDVLKVIRIALLCTQGAPETRPSMSNVVSMLTSNSEILVQPTPPAFIDVSSNSDTINIRWMESSMVASSQATISTSLGAR</sequence>
<dbReference type="InterPro" id="IPR017441">
    <property type="entry name" value="Protein_kinase_ATP_BS"/>
</dbReference>
<dbReference type="InterPro" id="IPR008271">
    <property type="entry name" value="Ser/Thr_kinase_AS"/>
</dbReference>
<comment type="subcellular location">
    <subcellularLocation>
        <location evidence="2">Membrane</location>
        <topology evidence="2">Single-pass membrane protein</topology>
    </subcellularLocation>
</comment>
<evidence type="ECO:0000256" key="18">
    <source>
        <dbReference type="PROSITE-ProRule" id="PRU10141"/>
    </source>
</evidence>
<evidence type="ECO:0000256" key="2">
    <source>
        <dbReference type="ARBA" id="ARBA00004167"/>
    </source>
</evidence>
<dbReference type="CDD" id="cd23509">
    <property type="entry name" value="Gnk2-like"/>
    <property type="match status" value="2"/>
</dbReference>
<dbReference type="Proteomes" id="UP000824469">
    <property type="component" value="Unassembled WGS sequence"/>
</dbReference>
<feature type="binding site" evidence="18">
    <location>
        <position position="365"/>
    </location>
    <ligand>
        <name>ATP</name>
        <dbReference type="ChEBI" id="CHEBI:30616"/>
    </ligand>
</feature>
<evidence type="ECO:0000256" key="9">
    <source>
        <dbReference type="ARBA" id="ARBA00022741"/>
    </source>
</evidence>
<dbReference type="FunFam" id="3.30.430.20:FF:000015">
    <property type="entry name" value="Cysteine-rich receptor-like protein kinase 3"/>
    <property type="match status" value="1"/>
</dbReference>
<dbReference type="InterPro" id="IPR052059">
    <property type="entry name" value="CR_Ser/Thr_kinase"/>
</dbReference>
<keyword evidence="9 18" id="KW-0547">Nucleotide-binding</keyword>
<keyword evidence="14" id="KW-0675">Receptor</keyword>
<dbReference type="Gene3D" id="3.30.430.20">
    <property type="entry name" value="Gnk2 domain, C-X8-C-X2-C motif"/>
    <property type="match status" value="2"/>
</dbReference>
<evidence type="ECO:0000313" key="24">
    <source>
        <dbReference type="Proteomes" id="UP000824469"/>
    </source>
</evidence>
<keyword evidence="10" id="KW-0418">Kinase</keyword>
<evidence type="ECO:0000256" key="17">
    <source>
        <dbReference type="ARBA" id="ARBA00047951"/>
    </source>
</evidence>
<evidence type="ECO:0000313" key="23">
    <source>
        <dbReference type="EMBL" id="KAH9288587.1"/>
    </source>
</evidence>
<evidence type="ECO:0000259" key="22">
    <source>
        <dbReference type="PROSITE" id="PS51473"/>
    </source>
</evidence>
<accession>A0AA38BSG1</accession>
<dbReference type="InterPro" id="IPR002902">
    <property type="entry name" value="GNK2"/>
</dbReference>
<dbReference type="PROSITE" id="PS50011">
    <property type="entry name" value="PROTEIN_KINASE_DOM"/>
    <property type="match status" value="1"/>
</dbReference>
<evidence type="ECO:0000256" key="4">
    <source>
        <dbReference type="ARBA" id="ARBA00022553"/>
    </source>
</evidence>
<evidence type="ECO:0000259" key="21">
    <source>
        <dbReference type="PROSITE" id="PS50011"/>
    </source>
</evidence>
<dbReference type="PROSITE" id="PS51473">
    <property type="entry name" value="GNK2"/>
    <property type="match status" value="2"/>
</dbReference>
<comment type="caution">
    <text evidence="23">The sequence shown here is derived from an EMBL/GenBank/DDBJ whole genome shotgun (WGS) entry which is preliminary data.</text>
</comment>
<evidence type="ECO:0000256" key="12">
    <source>
        <dbReference type="ARBA" id="ARBA00022989"/>
    </source>
</evidence>
<reference evidence="23 24" key="1">
    <citation type="journal article" date="2021" name="Nat. Plants">
        <title>The Taxus genome provides insights into paclitaxel biosynthesis.</title>
        <authorList>
            <person name="Xiong X."/>
            <person name="Gou J."/>
            <person name="Liao Q."/>
            <person name="Li Y."/>
            <person name="Zhou Q."/>
            <person name="Bi G."/>
            <person name="Li C."/>
            <person name="Du R."/>
            <person name="Wang X."/>
            <person name="Sun T."/>
            <person name="Guo L."/>
            <person name="Liang H."/>
            <person name="Lu P."/>
            <person name="Wu Y."/>
            <person name="Zhang Z."/>
            <person name="Ro D.K."/>
            <person name="Shang Y."/>
            <person name="Huang S."/>
            <person name="Yan J."/>
        </authorList>
    </citation>
    <scope>NUCLEOTIDE SEQUENCE [LARGE SCALE GENOMIC DNA]</scope>
    <source>
        <strain evidence="23">Ta-2019</strain>
    </source>
</reference>
<dbReference type="PROSITE" id="PS00108">
    <property type="entry name" value="PROTEIN_KINASE_ST"/>
    <property type="match status" value="1"/>
</dbReference>
<evidence type="ECO:0000256" key="3">
    <source>
        <dbReference type="ARBA" id="ARBA00022527"/>
    </source>
</evidence>
<evidence type="ECO:0000256" key="7">
    <source>
        <dbReference type="ARBA" id="ARBA00022729"/>
    </source>
</evidence>
<evidence type="ECO:0000256" key="5">
    <source>
        <dbReference type="ARBA" id="ARBA00022679"/>
    </source>
</evidence>
<keyword evidence="15" id="KW-0325">Glycoprotein</keyword>
<evidence type="ECO:0000256" key="16">
    <source>
        <dbReference type="ARBA" id="ARBA00047558"/>
    </source>
</evidence>
<keyword evidence="4" id="KW-0597">Phosphoprotein</keyword>
<dbReference type="SUPFAM" id="SSF56112">
    <property type="entry name" value="Protein kinase-like (PK-like)"/>
    <property type="match status" value="1"/>
</dbReference>
<evidence type="ECO:0000256" key="13">
    <source>
        <dbReference type="ARBA" id="ARBA00023136"/>
    </source>
</evidence>
<dbReference type="CDD" id="cd14066">
    <property type="entry name" value="STKc_IRAK"/>
    <property type="match status" value="1"/>
</dbReference>
<dbReference type="InterPro" id="IPR038408">
    <property type="entry name" value="GNK2_sf"/>
</dbReference>
<dbReference type="FunFam" id="3.30.200.20:FF:000177">
    <property type="entry name" value="Cysteine-rich receptor-like protein kinase 2"/>
    <property type="match status" value="1"/>
</dbReference>
<keyword evidence="13 19" id="KW-0472">Membrane</keyword>
<keyword evidence="24" id="KW-1185">Reference proteome</keyword>
<dbReference type="FunFam" id="1.10.510.10:FF:000336">
    <property type="entry name" value="Cysteine-rich receptor-like protein kinase 2"/>
    <property type="match status" value="1"/>
</dbReference>
<proteinExistence type="predicted"/>
<keyword evidence="5" id="KW-0808">Transferase</keyword>
<evidence type="ECO:0000256" key="15">
    <source>
        <dbReference type="ARBA" id="ARBA00023180"/>
    </source>
</evidence>
<evidence type="ECO:0000256" key="20">
    <source>
        <dbReference type="SAM" id="SignalP"/>
    </source>
</evidence>
<comment type="function">
    <text evidence="1">Exerts antifungal activity through its carbohydrate-binding specificity.</text>
</comment>
<protein>
    <submittedName>
        <fullName evidence="23">Uncharacterized protein</fullName>
    </submittedName>
</protein>
<evidence type="ECO:0000256" key="6">
    <source>
        <dbReference type="ARBA" id="ARBA00022692"/>
    </source>
</evidence>
<dbReference type="InterPro" id="IPR001245">
    <property type="entry name" value="Ser-Thr/Tyr_kinase_cat_dom"/>
</dbReference>
<evidence type="ECO:0000256" key="14">
    <source>
        <dbReference type="ARBA" id="ARBA00023170"/>
    </source>
</evidence>
<keyword evidence="7 20" id="KW-0732">Signal</keyword>
<evidence type="ECO:0000256" key="19">
    <source>
        <dbReference type="SAM" id="Phobius"/>
    </source>
</evidence>
<dbReference type="PROSITE" id="PS00107">
    <property type="entry name" value="PROTEIN_KINASE_ATP"/>
    <property type="match status" value="1"/>
</dbReference>
<evidence type="ECO:0000256" key="8">
    <source>
        <dbReference type="ARBA" id="ARBA00022737"/>
    </source>
</evidence>
<keyword evidence="8" id="KW-0677">Repeat</keyword>
<dbReference type="InterPro" id="IPR011009">
    <property type="entry name" value="Kinase-like_dom_sf"/>
</dbReference>
<dbReference type="Pfam" id="PF07714">
    <property type="entry name" value="PK_Tyr_Ser-Thr"/>
    <property type="match status" value="1"/>
</dbReference>
<dbReference type="Gene3D" id="1.10.510.10">
    <property type="entry name" value="Transferase(Phosphotransferase) domain 1"/>
    <property type="match status" value="1"/>
</dbReference>
<dbReference type="Pfam" id="PF01657">
    <property type="entry name" value="Stress-antifung"/>
    <property type="match status" value="2"/>
</dbReference>
<dbReference type="Gene3D" id="3.30.200.20">
    <property type="entry name" value="Phosphorylase Kinase, domain 1"/>
    <property type="match status" value="1"/>
</dbReference>
<gene>
    <name evidence="23" type="ORF">KI387_032704</name>
</gene>
<feature type="domain" description="Gnk2-homologous" evidence="22">
    <location>
        <begin position="37"/>
        <end position="139"/>
    </location>
</feature>
<keyword evidence="3" id="KW-0723">Serine/threonine-protein kinase</keyword>
<comment type="catalytic activity">
    <reaction evidence="17">
        <text>L-threonyl-[protein] + ATP = O-phospho-L-threonyl-[protein] + ADP + H(+)</text>
        <dbReference type="Rhea" id="RHEA:46608"/>
        <dbReference type="Rhea" id="RHEA-COMP:11060"/>
        <dbReference type="Rhea" id="RHEA-COMP:11605"/>
        <dbReference type="ChEBI" id="CHEBI:15378"/>
        <dbReference type="ChEBI" id="CHEBI:30013"/>
        <dbReference type="ChEBI" id="CHEBI:30616"/>
        <dbReference type="ChEBI" id="CHEBI:61977"/>
        <dbReference type="ChEBI" id="CHEBI:456216"/>
    </reaction>
</comment>
<evidence type="ECO:0000256" key="10">
    <source>
        <dbReference type="ARBA" id="ARBA00022777"/>
    </source>
</evidence>
<dbReference type="GO" id="GO:0016020">
    <property type="term" value="C:membrane"/>
    <property type="evidence" value="ECO:0007669"/>
    <property type="project" value="UniProtKB-SubCell"/>
</dbReference>
<dbReference type="InterPro" id="IPR000719">
    <property type="entry name" value="Prot_kinase_dom"/>
</dbReference>
<evidence type="ECO:0000256" key="11">
    <source>
        <dbReference type="ARBA" id="ARBA00022840"/>
    </source>
</evidence>
<dbReference type="GO" id="GO:0004674">
    <property type="term" value="F:protein serine/threonine kinase activity"/>
    <property type="evidence" value="ECO:0007669"/>
    <property type="project" value="UniProtKB-KW"/>
</dbReference>
<evidence type="ECO:0000256" key="1">
    <source>
        <dbReference type="ARBA" id="ARBA00002571"/>
    </source>
</evidence>
<dbReference type="PANTHER" id="PTHR47973">
    <property type="entry name" value="CYSTEINE-RICH RECEPTOR-LIKE PROTEIN KINASE 3"/>
    <property type="match status" value="1"/>
</dbReference>
<organism evidence="23 24">
    <name type="scientific">Taxus chinensis</name>
    <name type="common">Chinese yew</name>
    <name type="synonym">Taxus wallichiana var. chinensis</name>
    <dbReference type="NCBI Taxonomy" id="29808"/>
    <lineage>
        <taxon>Eukaryota</taxon>
        <taxon>Viridiplantae</taxon>
        <taxon>Streptophyta</taxon>
        <taxon>Embryophyta</taxon>
        <taxon>Tracheophyta</taxon>
        <taxon>Spermatophyta</taxon>
        <taxon>Pinopsida</taxon>
        <taxon>Pinidae</taxon>
        <taxon>Conifers II</taxon>
        <taxon>Cupressales</taxon>
        <taxon>Taxaceae</taxon>
        <taxon>Taxus</taxon>
    </lineage>
</organism>
<dbReference type="GO" id="GO:0005524">
    <property type="term" value="F:ATP binding"/>
    <property type="evidence" value="ECO:0007669"/>
    <property type="project" value="UniProtKB-UniRule"/>
</dbReference>
<feature type="signal peptide" evidence="20">
    <location>
        <begin position="1"/>
        <end position="23"/>
    </location>
</feature>
<feature type="domain" description="Protein kinase" evidence="21">
    <location>
        <begin position="336"/>
        <end position="613"/>
    </location>
</feature>
<feature type="transmembrane region" description="Helical" evidence="19">
    <location>
        <begin position="262"/>
        <end position="285"/>
    </location>
</feature>